<accession>A0AAD6I351</accession>
<name>A0AAD6I351_PENCN</name>
<gene>
    <name evidence="3" type="ORF">N7460_012285</name>
</gene>
<dbReference type="EMBL" id="JAQJZL010000015">
    <property type="protein sequence ID" value="KAJ6027468.1"/>
    <property type="molecule type" value="Genomic_DNA"/>
</dbReference>
<sequence length="375" mass="42926">METNQKVQDYVQGVFTDEGQMVICLTIEQASLLVNGEPFEVDMAAKRLCRADLREVVFARKIKDRQRKAIVMDMDTKQYGGLGDYLHEIDPLHRDPRVLSANQIVFCQIHFDRGINDCLKKEMSIPTGAASIMRSILEVSTSEGYYEALDWIIERFSSYSFIREWAKHKKQNWIAQGLCQSCSPIPIAIFRYLRKNTNAVEQTHHKGNARGRRLTLLQALINGRQIDELDIQQYNAWKLSGIRPTYRAGGISAEYDRFIDRSLQNQQRRSESTITYDSDEEQALRFSGRSSTSGVPIPIRVSRSRGGSRRSSSLQQRATSNAQTIEDHSAATNLQAQIDLEVLKAQLLEQQIKTKKREIELAELEEEQAKKRLAR</sequence>
<dbReference type="Proteomes" id="UP001219568">
    <property type="component" value="Unassembled WGS sequence"/>
</dbReference>
<keyword evidence="4" id="KW-1185">Reference proteome</keyword>
<feature type="region of interest" description="Disordered" evidence="2">
    <location>
        <begin position="285"/>
        <end position="327"/>
    </location>
</feature>
<reference evidence="3" key="1">
    <citation type="journal article" date="2023" name="IMA Fungus">
        <title>Comparative genomic study of the Penicillium genus elucidates a diverse pangenome and 15 lateral gene transfer events.</title>
        <authorList>
            <person name="Petersen C."/>
            <person name="Sorensen T."/>
            <person name="Nielsen M.R."/>
            <person name="Sondergaard T.E."/>
            <person name="Sorensen J.L."/>
            <person name="Fitzpatrick D.A."/>
            <person name="Frisvad J.C."/>
            <person name="Nielsen K.L."/>
        </authorList>
    </citation>
    <scope>NUCLEOTIDE SEQUENCE</scope>
    <source>
        <strain evidence="3">IBT 15450</strain>
    </source>
</reference>
<feature type="coiled-coil region" evidence="1">
    <location>
        <begin position="345"/>
        <end position="372"/>
    </location>
</feature>
<organism evidence="3 4">
    <name type="scientific">Penicillium canescens</name>
    <dbReference type="NCBI Taxonomy" id="5083"/>
    <lineage>
        <taxon>Eukaryota</taxon>
        <taxon>Fungi</taxon>
        <taxon>Dikarya</taxon>
        <taxon>Ascomycota</taxon>
        <taxon>Pezizomycotina</taxon>
        <taxon>Eurotiomycetes</taxon>
        <taxon>Eurotiomycetidae</taxon>
        <taxon>Eurotiales</taxon>
        <taxon>Aspergillaceae</taxon>
        <taxon>Penicillium</taxon>
    </lineage>
</organism>
<evidence type="ECO:0000313" key="3">
    <source>
        <dbReference type="EMBL" id="KAJ6027468.1"/>
    </source>
</evidence>
<reference evidence="3" key="2">
    <citation type="submission" date="2023-01" db="EMBL/GenBank/DDBJ databases">
        <authorList>
            <person name="Petersen C."/>
        </authorList>
    </citation>
    <scope>NUCLEOTIDE SEQUENCE</scope>
    <source>
        <strain evidence="3">IBT 15450</strain>
    </source>
</reference>
<evidence type="ECO:0000256" key="2">
    <source>
        <dbReference type="SAM" id="MobiDB-lite"/>
    </source>
</evidence>
<evidence type="ECO:0000256" key="1">
    <source>
        <dbReference type="SAM" id="Coils"/>
    </source>
</evidence>
<keyword evidence="1" id="KW-0175">Coiled coil</keyword>
<protein>
    <submittedName>
        <fullName evidence="3">Uncharacterized protein</fullName>
    </submittedName>
</protein>
<proteinExistence type="predicted"/>
<feature type="compositionally biased region" description="Polar residues" evidence="2">
    <location>
        <begin position="314"/>
        <end position="327"/>
    </location>
</feature>
<comment type="caution">
    <text evidence="3">The sequence shown here is derived from an EMBL/GenBank/DDBJ whole genome shotgun (WGS) entry which is preliminary data.</text>
</comment>
<dbReference type="AlphaFoldDB" id="A0AAD6I351"/>
<evidence type="ECO:0000313" key="4">
    <source>
        <dbReference type="Proteomes" id="UP001219568"/>
    </source>
</evidence>